<organism evidence="2 3">
    <name type="scientific">Pinctada imbricata</name>
    <name type="common">Atlantic pearl-oyster</name>
    <name type="synonym">Pinctada martensii</name>
    <dbReference type="NCBI Taxonomy" id="66713"/>
    <lineage>
        <taxon>Eukaryota</taxon>
        <taxon>Metazoa</taxon>
        <taxon>Spiralia</taxon>
        <taxon>Lophotrochozoa</taxon>
        <taxon>Mollusca</taxon>
        <taxon>Bivalvia</taxon>
        <taxon>Autobranchia</taxon>
        <taxon>Pteriomorphia</taxon>
        <taxon>Pterioida</taxon>
        <taxon>Pterioidea</taxon>
        <taxon>Pteriidae</taxon>
        <taxon>Pinctada</taxon>
    </lineage>
</organism>
<feature type="compositionally biased region" description="Low complexity" evidence="1">
    <location>
        <begin position="1"/>
        <end position="15"/>
    </location>
</feature>
<dbReference type="PANTHER" id="PTHR11505">
    <property type="entry name" value="L1 TRANSPOSABLE ELEMENT-RELATED"/>
    <property type="match status" value="1"/>
</dbReference>
<reference evidence="2" key="1">
    <citation type="submission" date="2019-08" db="EMBL/GenBank/DDBJ databases">
        <title>The improved chromosome-level genome for the pearl oyster Pinctada fucata martensii using PacBio sequencing and Hi-C.</title>
        <authorList>
            <person name="Zheng Z."/>
        </authorList>
    </citation>
    <scope>NUCLEOTIDE SEQUENCE</scope>
    <source>
        <strain evidence="2">ZZ-2019</strain>
        <tissue evidence="2">Adductor muscle</tissue>
    </source>
</reference>
<evidence type="ECO:0000313" key="2">
    <source>
        <dbReference type="EMBL" id="KAK3103244.1"/>
    </source>
</evidence>
<sequence length="275" mass="30800">MDSESLVVSESGVSETFTNSSSMSTVESAENMAEKQSIADHDESIVNAIIRAFKNKELILSIVSALREEITNVVKAEVLSEMTALKQEIKLKDVKINELKNKVEGLEMYGRRNGIRVYGIPEQEHENTDEIVLSLANDIQAKIPDIALGRSHRVGPKTGNKPRPIIAKFIGHNYKVEFLKHKKNLKDIRTPQQIFVNEDLTSKRANWAKTARGWKKSGKIKKTWTRDGILFVQNNNDFVVRIASDKALRNYAATNGLAVSLQDAAFEEAFFDASP</sequence>
<feature type="compositionally biased region" description="Polar residues" evidence="1">
    <location>
        <begin position="16"/>
        <end position="28"/>
    </location>
</feature>
<dbReference type="AlphaFoldDB" id="A0AA89C6U2"/>
<evidence type="ECO:0000256" key="1">
    <source>
        <dbReference type="SAM" id="MobiDB-lite"/>
    </source>
</evidence>
<dbReference type="EMBL" id="VSWD01000005">
    <property type="protein sequence ID" value="KAK3103244.1"/>
    <property type="molecule type" value="Genomic_DNA"/>
</dbReference>
<evidence type="ECO:0000313" key="3">
    <source>
        <dbReference type="Proteomes" id="UP001186944"/>
    </source>
</evidence>
<accession>A0AA89C6U2</accession>
<keyword evidence="3" id="KW-1185">Reference proteome</keyword>
<feature type="region of interest" description="Disordered" evidence="1">
    <location>
        <begin position="1"/>
        <end position="28"/>
    </location>
</feature>
<dbReference type="InterPro" id="IPR004244">
    <property type="entry name" value="Transposase_22"/>
</dbReference>
<dbReference type="Gene3D" id="3.30.70.1820">
    <property type="entry name" value="L1 transposable element, RRM domain"/>
    <property type="match status" value="1"/>
</dbReference>
<name>A0AA89C6U2_PINIB</name>
<proteinExistence type="predicted"/>
<protein>
    <submittedName>
        <fullName evidence="2">Uncharacterized protein</fullName>
    </submittedName>
</protein>
<gene>
    <name evidence="2" type="ORF">FSP39_017777</name>
</gene>
<dbReference type="Proteomes" id="UP001186944">
    <property type="component" value="Unassembled WGS sequence"/>
</dbReference>
<comment type="caution">
    <text evidence="2">The sequence shown here is derived from an EMBL/GenBank/DDBJ whole genome shotgun (WGS) entry which is preliminary data.</text>
</comment>